<keyword evidence="7" id="KW-0378">Hydrolase</keyword>
<reference evidence="14" key="1">
    <citation type="submission" date="2021-08" db="EMBL/GenBank/DDBJ databases">
        <title>WGS assembly of Ceratopteris richardii.</title>
        <authorList>
            <person name="Marchant D.B."/>
            <person name="Chen G."/>
            <person name="Jenkins J."/>
            <person name="Shu S."/>
            <person name="Leebens-Mack J."/>
            <person name="Grimwood J."/>
            <person name="Schmutz J."/>
            <person name="Soltis P."/>
            <person name="Soltis D."/>
            <person name="Chen Z.-H."/>
        </authorList>
    </citation>
    <scope>NUCLEOTIDE SEQUENCE</scope>
    <source>
        <strain evidence="14">Whitten #5841</strain>
        <tissue evidence="14">Leaf</tissue>
    </source>
</reference>
<evidence type="ECO:0000256" key="9">
    <source>
        <dbReference type="ARBA" id="ARBA00023136"/>
    </source>
</evidence>
<evidence type="ECO:0000256" key="6">
    <source>
        <dbReference type="ARBA" id="ARBA00022750"/>
    </source>
</evidence>
<dbReference type="InterPro" id="IPR001461">
    <property type="entry name" value="Aspartic_peptidase_A1"/>
</dbReference>
<dbReference type="GO" id="GO:0006508">
    <property type="term" value="P:proteolysis"/>
    <property type="evidence" value="ECO:0007669"/>
    <property type="project" value="UniProtKB-KW"/>
</dbReference>
<keyword evidence="9 12" id="KW-0472">Membrane</keyword>
<evidence type="ECO:0000259" key="13">
    <source>
        <dbReference type="PROSITE" id="PS51767"/>
    </source>
</evidence>
<comment type="caution">
    <text evidence="14">The sequence shown here is derived from an EMBL/GenBank/DDBJ whole genome shotgun (WGS) entry which is preliminary data.</text>
</comment>
<comment type="subcellular location">
    <subcellularLocation>
        <location evidence="1">Membrane</location>
    </subcellularLocation>
</comment>
<evidence type="ECO:0000256" key="12">
    <source>
        <dbReference type="SAM" id="Phobius"/>
    </source>
</evidence>
<dbReference type="PANTHER" id="PTHR13683:SF375">
    <property type="entry name" value="PEPTIDASE A1 DOMAIN-CONTAINING PROTEIN"/>
    <property type="match status" value="1"/>
</dbReference>
<sequence length="501" mass="53673">MGWFSQSYIRLVKHCYVFYIVLCTCIGGTYGGVLFRLQRHSVPVTARDGRKHVSLDHLVQAKRRDESRHRWLLDAASADPASFALGGTADPNSAGLYFTEIELGTPPSKYYVQVDTGSDLLWVNCAACKTCPTSTELGVSLALYNPAASLSSSKVFCGDAYCDLASTEECRGSDVCVYQLGYGDGSSSQGYFVRDSLQLSFKAGNSTTVTNATVAFGCGTTQGGELQSSDQALDGILGFGQSDLSIISQLKSQGKASGVFAHCLDGGAEGGGILVIGEVQEPGLVYTRILQNQSHYNVNLKSISVNGAIIPIDSSVSLNGGTIIDSGTTLAYFSDSSYQLLLQAIFDAMLLETTNFPWEGMTCVPFVGSVDDVFPSVTLNFEGGAAMVIKPHEYLIQVEGEAGRGSCIGFQTPSTNNINLNILGDLVLKDRLLVYNLPLQQIGWTDYDCSANVSVLTTTGQAKMVFASSIPTSGNAVHTQKLWLVLGVICLHIFYSLVYFL</sequence>
<dbReference type="OMA" id="NQCAYTF"/>
<dbReference type="PANTHER" id="PTHR13683">
    <property type="entry name" value="ASPARTYL PROTEASES"/>
    <property type="match status" value="1"/>
</dbReference>
<accession>A0A8T2V1W1</accession>
<keyword evidence="10" id="KW-0325">Glycoprotein</keyword>
<dbReference type="PRINTS" id="PR00792">
    <property type="entry name" value="PEPSIN"/>
</dbReference>
<dbReference type="EMBL" id="CM035409">
    <property type="protein sequence ID" value="KAH7439754.1"/>
    <property type="molecule type" value="Genomic_DNA"/>
</dbReference>
<dbReference type="PROSITE" id="PS51767">
    <property type="entry name" value="PEPTIDASE_A1"/>
    <property type="match status" value="1"/>
</dbReference>
<evidence type="ECO:0000256" key="10">
    <source>
        <dbReference type="ARBA" id="ARBA00023180"/>
    </source>
</evidence>
<keyword evidence="15" id="KW-1185">Reference proteome</keyword>
<keyword evidence="3" id="KW-0645">Protease</keyword>
<dbReference type="GO" id="GO:0004190">
    <property type="term" value="F:aspartic-type endopeptidase activity"/>
    <property type="evidence" value="ECO:0007669"/>
    <property type="project" value="UniProtKB-KW"/>
</dbReference>
<proteinExistence type="inferred from homology"/>
<dbReference type="InterPro" id="IPR032861">
    <property type="entry name" value="TAXi_N"/>
</dbReference>
<dbReference type="Gene3D" id="2.40.70.10">
    <property type="entry name" value="Acid Proteases"/>
    <property type="match status" value="2"/>
</dbReference>
<keyword evidence="8 12" id="KW-1133">Transmembrane helix</keyword>
<name>A0A8T2V1W1_CERRI</name>
<dbReference type="InterPro" id="IPR034161">
    <property type="entry name" value="Pepsin-like_plant"/>
</dbReference>
<dbReference type="InterPro" id="IPR033121">
    <property type="entry name" value="PEPTIDASE_A1"/>
</dbReference>
<dbReference type="AlphaFoldDB" id="A0A8T2V1W1"/>
<protein>
    <recommendedName>
        <fullName evidence="13">Peptidase A1 domain-containing protein</fullName>
    </recommendedName>
</protein>
<evidence type="ECO:0000256" key="7">
    <source>
        <dbReference type="ARBA" id="ARBA00022801"/>
    </source>
</evidence>
<evidence type="ECO:0000256" key="11">
    <source>
        <dbReference type="PIRSR" id="PIRSR601461-1"/>
    </source>
</evidence>
<evidence type="ECO:0000256" key="4">
    <source>
        <dbReference type="ARBA" id="ARBA00022692"/>
    </source>
</evidence>
<dbReference type="Pfam" id="PF14541">
    <property type="entry name" value="TAXi_C"/>
    <property type="match status" value="1"/>
</dbReference>
<feature type="transmembrane region" description="Helical" evidence="12">
    <location>
        <begin position="482"/>
        <end position="500"/>
    </location>
</feature>
<feature type="active site" evidence="11">
    <location>
        <position position="325"/>
    </location>
</feature>
<dbReference type="InterPro" id="IPR032799">
    <property type="entry name" value="TAXi_C"/>
</dbReference>
<comment type="similarity">
    <text evidence="2">Belongs to the peptidase A1 family.</text>
</comment>
<dbReference type="CDD" id="cd05476">
    <property type="entry name" value="pepsin_A_like_plant"/>
    <property type="match status" value="1"/>
</dbReference>
<evidence type="ECO:0000313" key="15">
    <source>
        <dbReference type="Proteomes" id="UP000825935"/>
    </source>
</evidence>
<organism evidence="14 15">
    <name type="scientific">Ceratopteris richardii</name>
    <name type="common">Triangle waterfern</name>
    <dbReference type="NCBI Taxonomy" id="49495"/>
    <lineage>
        <taxon>Eukaryota</taxon>
        <taxon>Viridiplantae</taxon>
        <taxon>Streptophyta</taxon>
        <taxon>Embryophyta</taxon>
        <taxon>Tracheophyta</taxon>
        <taxon>Polypodiopsida</taxon>
        <taxon>Polypodiidae</taxon>
        <taxon>Polypodiales</taxon>
        <taxon>Pteridineae</taxon>
        <taxon>Pteridaceae</taxon>
        <taxon>Parkerioideae</taxon>
        <taxon>Ceratopteris</taxon>
    </lineage>
</organism>
<keyword evidence="4 12" id="KW-0812">Transmembrane</keyword>
<dbReference type="InterPro" id="IPR021109">
    <property type="entry name" value="Peptidase_aspartic_dom_sf"/>
</dbReference>
<dbReference type="OrthoDB" id="2747330at2759"/>
<evidence type="ECO:0000256" key="2">
    <source>
        <dbReference type="ARBA" id="ARBA00007447"/>
    </source>
</evidence>
<keyword evidence="5" id="KW-0732">Signal</keyword>
<dbReference type="Pfam" id="PF14543">
    <property type="entry name" value="TAXi_N"/>
    <property type="match status" value="1"/>
</dbReference>
<evidence type="ECO:0000256" key="8">
    <source>
        <dbReference type="ARBA" id="ARBA00022989"/>
    </source>
</evidence>
<feature type="transmembrane region" description="Helical" evidence="12">
    <location>
        <begin position="16"/>
        <end position="37"/>
    </location>
</feature>
<dbReference type="SUPFAM" id="SSF50630">
    <property type="entry name" value="Acid proteases"/>
    <property type="match status" value="1"/>
</dbReference>
<feature type="active site" evidence="11">
    <location>
        <position position="115"/>
    </location>
</feature>
<evidence type="ECO:0000256" key="3">
    <source>
        <dbReference type="ARBA" id="ARBA00022670"/>
    </source>
</evidence>
<evidence type="ECO:0000256" key="5">
    <source>
        <dbReference type="ARBA" id="ARBA00022729"/>
    </source>
</evidence>
<feature type="domain" description="Peptidase A1" evidence="13">
    <location>
        <begin position="97"/>
        <end position="445"/>
    </location>
</feature>
<evidence type="ECO:0000313" key="14">
    <source>
        <dbReference type="EMBL" id="KAH7439754.1"/>
    </source>
</evidence>
<gene>
    <name evidence="14" type="ORF">KP509_04G074700</name>
</gene>
<dbReference type="Proteomes" id="UP000825935">
    <property type="component" value="Chromosome 4"/>
</dbReference>
<evidence type="ECO:0000256" key="1">
    <source>
        <dbReference type="ARBA" id="ARBA00004370"/>
    </source>
</evidence>
<keyword evidence="6" id="KW-0064">Aspartyl protease</keyword>
<dbReference type="GO" id="GO:0016020">
    <property type="term" value="C:membrane"/>
    <property type="evidence" value="ECO:0007669"/>
    <property type="project" value="UniProtKB-SubCell"/>
</dbReference>